<keyword evidence="2 4" id="KW-0863">Zinc-finger</keyword>
<feature type="domain" description="RING-type" evidence="7">
    <location>
        <begin position="400"/>
        <end position="438"/>
    </location>
</feature>
<keyword evidence="10" id="KW-1185">Reference proteome</keyword>
<evidence type="ECO:0000256" key="6">
    <source>
        <dbReference type="SAM" id="MobiDB-lite"/>
    </source>
</evidence>
<dbReference type="SMART" id="SM00464">
    <property type="entry name" value="LON"/>
    <property type="match status" value="1"/>
</dbReference>
<evidence type="ECO:0000256" key="2">
    <source>
        <dbReference type="ARBA" id="ARBA00022771"/>
    </source>
</evidence>
<evidence type="ECO:0008006" key="11">
    <source>
        <dbReference type="Google" id="ProtNLM"/>
    </source>
</evidence>
<dbReference type="CDD" id="cd16514">
    <property type="entry name" value="RING-HC_LONFs_rpt2"/>
    <property type="match status" value="1"/>
</dbReference>
<dbReference type="GO" id="GO:0008270">
    <property type="term" value="F:zinc ion binding"/>
    <property type="evidence" value="ECO:0007669"/>
    <property type="project" value="UniProtKB-KW"/>
</dbReference>
<feature type="compositionally biased region" description="Basic and acidic residues" evidence="6">
    <location>
        <begin position="343"/>
        <end position="372"/>
    </location>
</feature>
<dbReference type="PROSITE" id="PS50005">
    <property type="entry name" value="TPR"/>
    <property type="match status" value="1"/>
</dbReference>
<dbReference type="InterPro" id="IPR017907">
    <property type="entry name" value="Znf_RING_CS"/>
</dbReference>
<dbReference type="SUPFAM" id="SSF57850">
    <property type="entry name" value="RING/U-box"/>
    <property type="match status" value="1"/>
</dbReference>
<keyword evidence="1" id="KW-0479">Metal-binding</keyword>
<dbReference type="Gene3D" id="1.25.40.10">
    <property type="entry name" value="Tetratricopeptide repeat domain"/>
    <property type="match status" value="1"/>
</dbReference>
<keyword evidence="3" id="KW-0862">Zinc</keyword>
<dbReference type="GO" id="GO:0061630">
    <property type="term" value="F:ubiquitin protein ligase activity"/>
    <property type="evidence" value="ECO:0007669"/>
    <property type="project" value="TreeGrafter"/>
</dbReference>
<feature type="domain" description="Lon N-terminal" evidence="8">
    <location>
        <begin position="490"/>
        <end position="691"/>
    </location>
</feature>
<dbReference type="PANTHER" id="PTHR23327:SF42">
    <property type="entry name" value="LON PEPTIDASE N-TERMINAL DOMAIN AND RING FINGER PROTEIN C14F5.10C"/>
    <property type="match status" value="1"/>
</dbReference>
<evidence type="ECO:0000259" key="7">
    <source>
        <dbReference type="PROSITE" id="PS50089"/>
    </source>
</evidence>
<evidence type="ECO:0000259" key="8">
    <source>
        <dbReference type="PROSITE" id="PS51787"/>
    </source>
</evidence>
<keyword evidence="5" id="KW-0802">TPR repeat</keyword>
<dbReference type="PROSITE" id="PS00518">
    <property type="entry name" value="ZF_RING_1"/>
    <property type="match status" value="2"/>
</dbReference>
<dbReference type="PROSITE" id="PS50089">
    <property type="entry name" value="ZF_RING_2"/>
    <property type="match status" value="1"/>
</dbReference>
<dbReference type="InterPro" id="IPR046336">
    <property type="entry name" value="Lon_prtase_N_sf"/>
</dbReference>
<dbReference type="SMART" id="SM00028">
    <property type="entry name" value="TPR"/>
    <property type="match status" value="3"/>
</dbReference>
<dbReference type="Gene3D" id="2.30.130.40">
    <property type="entry name" value="LON domain-like"/>
    <property type="match status" value="1"/>
</dbReference>
<evidence type="ECO:0000256" key="1">
    <source>
        <dbReference type="ARBA" id="ARBA00022723"/>
    </source>
</evidence>
<dbReference type="InterPro" id="IPR001841">
    <property type="entry name" value="Znf_RING"/>
</dbReference>
<dbReference type="GO" id="GO:0005737">
    <property type="term" value="C:cytoplasm"/>
    <property type="evidence" value="ECO:0007669"/>
    <property type="project" value="UniProtKB-ARBA"/>
</dbReference>
<accession>A0A7M5XGU1</accession>
<feature type="compositionally biased region" description="Low complexity" evidence="6">
    <location>
        <begin position="323"/>
        <end position="337"/>
    </location>
</feature>
<evidence type="ECO:0000256" key="5">
    <source>
        <dbReference type="PROSITE-ProRule" id="PRU00339"/>
    </source>
</evidence>
<protein>
    <recommendedName>
        <fullName evidence="11">LON peptidase N-terminal domain and RING finger protein</fullName>
    </recommendedName>
</protein>
<feature type="compositionally biased region" description="Polar residues" evidence="6">
    <location>
        <begin position="308"/>
        <end position="317"/>
    </location>
</feature>
<dbReference type="Pfam" id="PF13923">
    <property type="entry name" value="zf-C3HC4_2"/>
    <property type="match status" value="1"/>
</dbReference>
<dbReference type="GeneID" id="136817523"/>
<reference evidence="9" key="1">
    <citation type="submission" date="2021-01" db="UniProtKB">
        <authorList>
            <consortium name="EnsemblMetazoa"/>
        </authorList>
    </citation>
    <scope>IDENTIFICATION</scope>
</reference>
<evidence type="ECO:0000256" key="4">
    <source>
        <dbReference type="PROSITE-ProRule" id="PRU00175"/>
    </source>
</evidence>
<dbReference type="EnsemblMetazoa" id="CLYHEMT022786.1">
    <property type="protein sequence ID" value="CLYHEMP022786.1"/>
    <property type="gene ID" value="CLYHEMG022786"/>
</dbReference>
<evidence type="ECO:0000313" key="9">
    <source>
        <dbReference type="EnsemblMetazoa" id="CLYHEMP022786.1"/>
    </source>
</evidence>
<name>A0A7M5XGU1_9CNID</name>
<dbReference type="InterPro" id="IPR011990">
    <property type="entry name" value="TPR-like_helical_dom_sf"/>
</dbReference>
<feature type="region of interest" description="Disordered" evidence="6">
    <location>
        <begin position="285"/>
        <end position="372"/>
    </location>
</feature>
<dbReference type="Gene3D" id="3.30.40.10">
    <property type="entry name" value="Zinc/RING finger domain, C3HC4 (zinc finger)"/>
    <property type="match status" value="2"/>
</dbReference>
<dbReference type="OrthoDB" id="264917at2759"/>
<dbReference type="Pfam" id="PF02190">
    <property type="entry name" value="LON_substr_bdg"/>
    <property type="match status" value="1"/>
</dbReference>
<dbReference type="InterPro" id="IPR019734">
    <property type="entry name" value="TPR_rpt"/>
</dbReference>
<dbReference type="SUPFAM" id="SSF88697">
    <property type="entry name" value="PUA domain-like"/>
    <property type="match status" value="1"/>
</dbReference>
<evidence type="ECO:0000313" key="10">
    <source>
        <dbReference type="Proteomes" id="UP000594262"/>
    </source>
</evidence>
<dbReference type="InterPro" id="IPR015947">
    <property type="entry name" value="PUA-like_sf"/>
</dbReference>
<dbReference type="AlphaFoldDB" id="A0A7M5XGU1"/>
<dbReference type="PANTHER" id="PTHR23327">
    <property type="entry name" value="RING FINGER PROTEIN 127"/>
    <property type="match status" value="1"/>
</dbReference>
<evidence type="ECO:0000256" key="3">
    <source>
        <dbReference type="ARBA" id="ARBA00022833"/>
    </source>
</evidence>
<organism evidence="9 10">
    <name type="scientific">Clytia hemisphaerica</name>
    <dbReference type="NCBI Taxonomy" id="252671"/>
    <lineage>
        <taxon>Eukaryota</taxon>
        <taxon>Metazoa</taxon>
        <taxon>Cnidaria</taxon>
        <taxon>Hydrozoa</taxon>
        <taxon>Hydroidolina</taxon>
        <taxon>Leptothecata</taxon>
        <taxon>Obeliida</taxon>
        <taxon>Clytiidae</taxon>
        <taxon>Clytia</taxon>
    </lineage>
</organism>
<dbReference type="SUPFAM" id="SSF48452">
    <property type="entry name" value="TPR-like"/>
    <property type="match status" value="1"/>
</dbReference>
<dbReference type="InterPro" id="IPR013083">
    <property type="entry name" value="Znf_RING/FYVE/PHD"/>
</dbReference>
<dbReference type="RefSeq" id="XP_066929950.1">
    <property type="nucleotide sequence ID" value="XM_067073849.1"/>
</dbReference>
<dbReference type="SMART" id="SM00184">
    <property type="entry name" value="RING"/>
    <property type="match status" value="2"/>
</dbReference>
<dbReference type="InterPro" id="IPR003111">
    <property type="entry name" value="Lon_prtase_N"/>
</dbReference>
<proteinExistence type="predicted"/>
<dbReference type="Proteomes" id="UP000594262">
    <property type="component" value="Unplaced"/>
</dbReference>
<sequence>MTSSLDYSINSSSINKETSNLKNHSKLLQLGLSNSKLEQPLLNDFLRRLHRSKLRRLLYCEYKSRGFIVTEQIRGAVDSIISPDKDNSLDSRLKSVPMHQVFLCKCGWLLFNPSTLPCGHTMCKHCADENLFCIYCGHTIDDVSSPNLFLVHLLSTWFPGEYQSSQHKLDAKILLASEDYELALNEIDICISILDDDYSAFQLRSEIYLKLENYKDALVDATKSCELNSECGKSQFIRGSCFSHLGKLNEAIDAFQLCLELEPEDMALCSLVINKLDSILSLPDTGSKLSDSDSSSDEGVGGKRSKLDTSTNENTEPSCRHASSSSSNTSSTTPSNTQANKSYTDKIDVERRKNDCTEAHTPDTDYKNDSATKTENYVSNVEEKIHGVPKKLLSEEDFECKLCYELLFKPITTTCGHVFCKNCLLRSLDHNVTCPICRVSLAGFLSNPLKPVTKLIEDILSLFFTDEFGKRRQAYMSRMERLARVGKDEEVEIPIFVCSIAFPSVKCPLHIFEPKCRLMIRECIESGSRKFGMCVPQGDDGFSEMGTICEITKIQNLPDGRYVITATAGQRFIIQQKSVEDSIDYAKVKYFCDEPEDLNNETFNAASRRAYDHLSQYITSLNESEQDCIINALGPIPQYESNFSHFQHGVPWIWWGLAALPLNFSAKLVLLKSKCASERMLSLQRFLRFLSRMQSTPNGGQQNNTPISQHN</sequence>
<dbReference type="PROSITE" id="PS51787">
    <property type="entry name" value="LON_N"/>
    <property type="match status" value="1"/>
</dbReference>
<feature type="repeat" description="TPR" evidence="5">
    <location>
        <begin position="232"/>
        <end position="265"/>
    </location>
</feature>
<dbReference type="Pfam" id="PF13181">
    <property type="entry name" value="TPR_8"/>
    <property type="match status" value="1"/>
</dbReference>